<reference evidence="10 11" key="1">
    <citation type="submission" date="2016-07" db="EMBL/GenBank/DDBJ databases">
        <title>Pervasive Adenine N6-methylation of Active Genes in Fungi.</title>
        <authorList>
            <consortium name="DOE Joint Genome Institute"/>
            <person name="Mondo S.J."/>
            <person name="Dannebaum R.O."/>
            <person name="Kuo R.C."/>
            <person name="Labutti K."/>
            <person name="Haridas S."/>
            <person name="Kuo A."/>
            <person name="Salamov A."/>
            <person name="Ahrendt S.R."/>
            <person name="Lipzen A."/>
            <person name="Sullivan W."/>
            <person name="Andreopoulos W.B."/>
            <person name="Clum A."/>
            <person name="Lindquist E."/>
            <person name="Daum C."/>
            <person name="Ramamoorthy G.K."/>
            <person name="Gryganskyi A."/>
            <person name="Culley D."/>
            <person name="Magnuson J.K."/>
            <person name="James T.Y."/>
            <person name="O'Malley M.A."/>
            <person name="Stajich J.E."/>
            <person name="Spatafora J.W."/>
            <person name="Visel A."/>
            <person name="Grigoriev I.V."/>
        </authorList>
    </citation>
    <scope>NUCLEOTIDE SEQUENCE [LARGE SCALE GENOMIC DNA]</scope>
    <source>
        <strain evidence="10 11">NRRL 2496</strain>
    </source>
</reference>
<evidence type="ECO:0000256" key="3">
    <source>
        <dbReference type="ARBA" id="ARBA00022448"/>
    </source>
</evidence>
<keyword evidence="5" id="KW-0999">Mitochondrion inner membrane</keyword>
<accession>A0A1X2HQF9</accession>
<evidence type="ECO:0000256" key="8">
    <source>
        <dbReference type="ARBA" id="ARBA00023136"/>
    </source>
</evidence>
<keyword evidence="11" id="KW-1185">Reference proteome</keyword>
<organism evidence="10 11">
    <name type="scientific">Syncephalastrum racemosum</name>
    <name type="common">Filamentous fungus</name>
    <dbReference type="NCBI Taxonomy" id="13706"/>
    <lineage>
        <taxon>Eukaryota</taxon>
        <taxon>Fungi</taxon>
        <taxon>Fungi incertae sedis</taxon>
        <taxon>Mucoromycota</taxon>
        <taxon>Mucoromycotina</taxon>
        <taxon>Mucoromycetes</taxon>
        <taxon>Mucorales</taxon>
        <taxon>Syncephalastraceae</taxon>
        <taxon>Syncephalastrum</taxon>
    </lineage>
</organism>
<dbReference type="PANTHER" id="PTHR12964">
    <property type="entry name" value="NADH-UBIQUINONE OXIDOREDUCTASE B14 SUBUNIT"/>
    <property type="match status" value="1"/>
</dbReference>
<dbReference type="InterPro" id="IPR045299">
    <property type="entry name" value="Complex1_LYR_NDUFA6_LYRM6"/>
</dbReference>
<dbReference type="OrthoDB" id="14535at2759"/>
<dbReference type="InParanoid" id="A0A1X2HQF9"/>
<dbReference type="Proteomes" id="UP000242180">
    <property type="component" value="Unassembled WGS sequence"/>
</dbReference>
<evidence type="ECO:0000256" key="7">
    <source>
        <dbReference type="ARBA" id="ARBA00023128"/>
    </source>
</evidence>
<dbReference type="InterPro" id="IPR016488">
    <property type="entry name" value="NADH_Ub_cplx-1_asu_su-6"/>
</dbReference>
<dbReference type="GO" id="GO:0045271">
    <property type="term" value="C:respiratory chain complex I"/>
    <property type="evidence" value="ECO:0007669"/>
    <property type="project" value="InterPro"/>
</dbReference>
<keyword evidence="4" id="KW-0679">Respiratory chain</keyword>
<keyword evidence="3" id="KW-0813">Transport</keyword>
<keyword evidence="7" id="KW-0496">Mitochondrion</keyword>
<comment type="subcellular location">
    <subcellularLocation>
        <location evidence="1">Mitochondrion inner membrane</location>
        <topology evidence="1">Peripheral membrane protein</topology>
        <orientation evidence="1">Matrix side</orientation>
    </subcellularLocation>
</comment>
<dbReference type="CDD" id="cd20266">
    <property type="entry name" value="Complex1_LYR_NDUFA6_LYRM6"/>
    <property type="match status" value="1"/>
</dbReference>
<dbReference type="AlphaFoldDB" id="A0A1X2HQF9"/>
<gene>
    <name evidence="10" type="ORF">BCR43DRAFT_487208</name>
</gene>
<evidence type="ECO:0000256" key="4">
    <source>
        <dbReference type="ARBA" id="ARBA00022660"/>
    </source>
</evidence>
<evidence type="ECO:0000256" key="5">
    <source>
        <dbReference type="ARBA" id="ARBA00022792"/>
    </source>
</evidence>
<sequence>MNAIFGTSNFAATTVTSKSGAEATSRALSLYRKWQKSVPEIQKLHELDIPVSVIRAKVREEFEKNRHVTELEVRDILLAKGQMEYQETMNVWKQTTHIYRYFYEEEAPPKPTTFLDKFYEGRTT</sequence>
<dbReference type="PIRSF" id="PIRSF006643">
    <property type="entry name" value="NDUA6"/>
    <property type="match status" value="1"/>
</dbReference>
<feature type="domain" description="Complex 1 LYR protein" evidence="9">
    <location>
        <begin position="26"/>
        <end position="86"/>
    </location>
</feature>
<evidence type="ECO:0000256" key="6">
    <source>
        <dbReference type="ARBA" id="ARBA00022982"/>
    </source>
</evidence>
<evidence type="ECO:0000256" key="1">
    <source>
        <dbReference type="ARBA" id="ARBA00004443"/>
    </source>
</evidence>
<comment type="caution">
    <text evidence="10">The sequence shown here is derived from an EMBL/GenBank/DDBJ whole genome shotgun (WGS) entry which is preliminary data.</text>
</comment>
<dbReference type="GO" id="GO:0005743">
    <property type="term" value="C:mitochondrial inner membrane"/>
    <property type="evidence" value="ECO:0007669"/>
    <property type="project" value="UniProtKB-SubCell"/>
</dbReference>
<evidence type="ECO:0000313" key="11">
    <source>
        <dbReference type="Proteomes" id="UP000242180"/>
    </source>
</evidence>
<protein>
    <recommendedName>
        <fullName evidence="9">Complex 1 LYR protein domain-containing protein</fullName>
    </recommendedName>
</protein>
<dbReference type="GO" id="GO:0006979">
    <property type="term" value="P:response to oxidative stress"/>
    <property type="evidence" value="ECO:0007669"/>
    <property type="project" value="TreeGrafter"/>
</dbReference>
<name>A0A1X2HQF9_SYNRA</name>
<dbReference type="EMBL" id="MCGN01000002">
    <property type="protein sequence ID" value="ORZ01608.1"/>
    <property type="molecule type" value="Genomic_DNA"/>
</dbReference>
<evidence type="ECO:0000256" key="2">
    <source>
        <dbReference type="ARBA" id="ARBA00009508"/>
    </source>
</evidence>
<evidence type="ECO:0000313" key="10">
    <source>
        <dbReference type="EMBL" id="ORZ01608.1"/>
    </source>
</evidence>
<dbReference type="STRING" id="13706.A0A1X2HQF9"/>
<dbReference type="PANTHER" id="PTHR12964:SF0">
    <property type="entry name" value="NADH DEHYDROGENASE [UBIQUINONE] 1 ALPHA SUBCOMPLEX SUBUNIT 6"/>
    <property type="match status" value="1"/>
</dbReference>
<dbReference type="InterPro" id="IPR008011">
    <property type="entry name" value="Complex1_LYR_dom"/>
</dbReference>
<dbReference type="OMA" id="FWKQTTH"/>
<keyword evidence="6" id="KW-0249">Electron transport</keyword>
<proteinExistence type="inferred from homology"/>
<comment type="similarity">
    <text evidence="2">Belongs to the complex I LYR family.</text>
</comment>
<dbReference type="Pfam" id="PF05347">
    <property type="entry name" value="Complex1_LYR"/>
    <property type="match status" value="1"/>
</dbReference>
<evidence type="ECO:0000259" key="9">
    <source>
        <dbReference type="Pfam" id="PF05347"/>
    </source>
</evidence>
<keyword evidence="8" id="KW-0472">Membrane</keyword>